<dbReference type="KEGG" id="mro:MROS_1263"/>
<protein>
    <recommendedName>
        <fullName evidence="3">ATP-grasp domain-containing protein</fullName>
    </recommendedName>
</protein>
<organism evidence="1 2">
    <name type="scientific">Melioribacter roseus (strain DSM 23840 / JCM 17771 / VKM B-2668 / P3M-2)</name>
    <dbReference type="NCBI Taxonomy" id="1191523"/>
    <lineage>
        <taxon>Bacteria</taxon>
        <taxon>Pseudomonadati</taxon>
        <taxon>Ignavibacteriota</taxon>
        <taxon>Ignavibacteria</taxon>
        <taxon>Ignavibacteriales</taxon>
        <taxon>Melioribacteraceae</taxon>
        <taxon>Melioribacter</taxon>
    </lineage>
</organism>
<accession>I6Z5Q8</accession>
<dbReference type="Gene3D" id="3.30.470.20">
    <property type="entry name" value="ATP-grasp fold, B domain"/>
    <property type="match status" value="1"/>
</dbReference>
<gene>
    <name evidence="1" type="ordered locus">MROS_1263</name>
</gene>
<name>I6Z5Q8_MELRP</name>
<evidence type="ECO:0008006" key="3">
    <source>
        <dbReference type="Google" id="ProtNLM"/>
    </source>
</evidence>
<evidence type="ECO:0000313" key="2">
    <source>
        <dbReference type="Proteomes" id="UP000009011"/>
    </source>
</evidence>
<reference evidence="1 2" key="1">
    <citation type="journal article" date="2013" name="PLoS ONE">
        <title>Genomic analysis of Melioribacter roseus, facultatively anaerobic organotrophic bacterium representing a novel deep lineage within Bacteriodetes/Chlorobi group.</title>
        <authorList>
            <person name="Kadnikov V.V."/>
            <person name="Mardanov A.V."/>
            <person name="Podosokorskaya O.A."/>
            <person name="Gavrilov S.N."/>
            <person name="Kublanov I.V."/>
            <person name="Beletsky A.V."/>
            <person name="Bonch-Osmolovskaya E.A."/>
            <person name="Ravin N.V."/>
        </authorList>
    </citation>
    <scope>NUCLEOTIDE SEQUENCE [LARGE SCALE GENOMIC DNA]</scope>
    <source>
        <strain evidence="2">JCM 17771 / P3M-2</strain>
    </source>
</reference>
<dbReference type="AlphaFoldDB" id="I6Z5Q8"/>
<dbReference type="eggNOG" id="COG0189">
    <property type="taxonomic scope" value="Bacteria"/>
</dbReference>
<dbReference type="RefSeq" id="WP_014855935.1">
    <property type="nucleotide sequence ID" value="NC_018178.1"/>
</dbReference>
<dbReference type="EMBL" id="CP003557">
    <property type="protein sequence ID" value="AFN74500.1"/>
    <property type="molecule type" value="Genomic_DNA"/>
</dbReference>
<proteinExistence type="predicted"/>
<keyword evidence="2" id="KW-1185">Reference proteome</keyword>
<dbReference type="OrthoDB" id="9799627at2"/>
<sequence>MITLAGIRRQTTYSPNHVSNDAKIFLRTVERLNEKGFRVNIYDEHDLGLVDIKERVIFSMAQGVESTLLLNELEEKGKIIINSPKGSINSYRTNMVKILPEKGLPFPKSFVINVEEKNKIKFEDFNARKIWIKRGDVHAIHREDVTVVYSEEEKNNIITEFAWRGIRDVVLQEHLDGDVIKFYSVRNTSLFHWFYLNGINHTPFEIKLLKDLGNKAADALGLEVYGGDAIVSEEGKISIIDINDWPSFAPVREEASVAIAELIVKKINNYISGDNYNGSN</sequence>
<dbReference type="SUPFAM" id="SSF56059">
    <property type="entry name" value="Glutathione synthetase ATP-binding domain-like"/>
    <property type="match status" value="1"/>
</dbReference>
<dbReference type="HOGENOM" id="CLU_094950_0_0_10"/>
<dbReference type="STRING" id="1191523.MROS_1263"/>
<dbReference type="PATRIC" id="fig|1191523.3.peg.1341"/>
<dbReference type="Proteomes" id="UP000009011">
    <property type="component" value="Chromosome"/>
</dbReference>
<evidence type="ECO:0000313" key="1">
    <source>
        <dbReference type="EMBL" id="AFN74500.1"/>
    </source>
</evidence>